<protein>
    <submittedName>
        <fullName evidence="1">Uncharacterized protein</fullName>
    </submittedName>
</protein>
<keyword evidence="2" id="KW-1185">Reference proteome</keyword>
<evidence type="ECO:0000313" key="1">
    <source>
        <dbReference type="EMBL" id="MFC7602996.1"/>
    </source>
</evidence>
<dbReference type="EMBL" id="JBHTEE010000001">
    <property type="protein sequence ID" value="MFC7602996.1"/>
    <property type="molecule type" value="Genomic_DNA"/>
</dbReference>
<accession>A0ABW2T455</accession>
<reference evidence="2" key="1">
    <citation type="journal article" date="2019" name="Int. J. Syst. Evol. Microbiol.">
        <title>The Global Catalogue of Microorganisms (GCM) 10K type strain sequencing project: providing services to taxonomists for standard genome sequencing and annotation.</title>
        <authorList>
            <consortium name="The Broad Institute Genomics Platform"/>
            <consortium name="The Broad Institute Genome Sequencing Center for Infectious Disease"/>
            <person name="Wu L."/>
            <person name="Ma J."/>
        </authorList>
    </citation>
    <scope>NUCLEOTIDE SEQUENCE [LARGE SCALE GENOMIC DNA]</scope>
    <source>
        <strain evidence="2">JCM 10083</strain>
    </source>
</reference>
<evidence type="ECO:0000313" key="2">
    <source>
        <dbReference type="Proteomes" id="UP001596514"/>
    </source>
</evidence>
<dbReference type="RefSeq" id="WP_343975896.1">
    <property type="nucleotide sequence ID" value="NZ_BAAAGK010000132.1"/>
</dbReference>
<name>A0ABW2T455_9ACTN</name>
<dbReference type="Proteomes" id="UP001596514">
    <property type="component" value="Unassembled WGS sequence"/>
</dbReference>
<organism evidence="1 2">
    <name type="scientific">Streptosporangium amethystogenes subsp. fukuiense</name>
    <dbReference type="NCBI Taxonomy" id="698418"/>
    <lineage>
        <taxon>Bacteria</taxon>
        <taxon>Bacillati</taxon>
        <taxon>Actinomycetota</taxon>
        <taxon>Actinomycetes</taxon>
        <taxon>Streptosporangiales</taxon>
        <taxon>Streptosporangiaceae</taxon>
        <taxon>Streptosporangium</taxon>
    </lineage>
</organism>
<proteinExistence type="predicted"/>
<sequence>MSAANLPEVADTLWSAVSTGGLERVGAMGTESAARGLFALWNRIRAHRSGRGQNEEPENREELCQTLLELATDASAARLIQEFHAEQAVSNVFNDEVVVRGGTIGISNGPRRP</sequence>
<comment type="caution">
    <text evidence="1">The sequence shown here is derived from an EMBL/GenBank/DDBJ whole genome shotgun (WGS) entry which is preliminary data.</text>
</comment>
<gene>
    <name evidence="1" type="ORF">ACFQVD_23095</name>
</gene>